<evidence type="ECO:0000313" key="3">
    <source>
        <dbReference type="Proteomes" id="UP000076567"/>
    </source>
</evidence>
<gene>
    <name evidence="2" type="ORF">AWM68_17400</name>
</gene>
<dbReference type="Gene3D" id="1.10.10.2910">
    <property type="match status" value="1"/>
</dbReference>
<evidence type="ECO:0000313" key="2">
    <source>
        <dbReference type="EMBL" id="KZE67948.1"/>
    </source>
</evidence>
<feature type="domain" description="N-terminal" evidence="1">
    <location>
        <begin position="52"/>
        <end position="110"/>
    </location>
</feature>
<dbReference type="AlphaFoldDB" id="A0A163S1B6"/>
<dbReference type="Proteomes" id="UP000076567">
    <property type="component" value="Unassembled WGS sequence"/>
</dbReference>
<dbReference type="RefSeq" id="WP_066238349.1">
    <property type="nucleotide sequence ID" value="NZ_LRFC01000006.1"/>
</dbReference>
<proteinExistence type="predicted"/>
<dbReference type="Pfam" id="PF08401">
    <property type="entry name" value="ArdcN"/>
    <property type="match status" value="1"/>
</dbReference>
<protein>
    <submittedName>
        <fullName evidence="2">LtrC</fullName>
    </submittedName>
</protein>
<evidence type="ECO:0000259" key="1">
    <source>
        <dbReference type="Pfam" id="PF08401"/>
    </source>
</evidence>
<dbReference type="InterPro" id="IPR013610">
    <property type="entry name" value="ArdC_N"/>
</dbReference>
<keyword evidence="3" id="KW-1185">Reference proteome</keyword>
<organism evidence="2 3">
    <name type="scientific">Fictibacillus phosphorivorans</name>
    <dbReference type="NCBI Taxonomy" id="1221500"/>
    <lineage>
        <taxon>Bacteria</taxon>
        <taxon>Bacillati</taxon>
        <taxon>Bacillota</taxon>
        <taxon>Bacilli</taxon>
        <taxon>Bacillales</taxon>
        <taxon>Fictibacillaceae</taxon>
        <taxon>Fictibacillus</taxon>
    </lineage>
</organism>
<dbReference type="GO" id="GO:0003697">
    <property type="term" value="F:single-stranded DNA binding"/>
    <property type="evidence" value="ECO:0007669"/>
    <property type="project" value="InterPro"/>
</dbReference>
<dbReference type="EMBL" id="LRFC01000006">
    <property type="protein sequence ID" value="KZE67948.1"/>
    <property type="molecule type" value="Genomic_DNA"/>
</dbReference>
<reference evidence="3" key="1">
    <citation type="submission" date="2016-01" db="EMBL/GenBank/DDBJ databases">
        <title>Draft genome of Chromobacterium sp. F49.</title>
        <authorList>
            <person name="Hong K.W."/>
        </authorList>
    </citation>
    <scope>NUCLEOTIDE SEQUENCE [LARGE SCALE GENOMIC DNA]</scope>
    <source>
        <strain evidence="3">P7IIIA</strain>
    </source>
</reference>
<sequence length="298" mass="33471">MAASQSKKKWKKKDGPSVQEKVEELVSILEVGVKNFSYDPEVFKAILEMKALMPNYSFRNIMVAKSQFPNASFIASYKRWQELGRNVKKGAKSLKIFKPNFKKAKNEDGSQSNEVQLVGFLTVPVFAYEQTEGEPLPIDKAKITLDGDCPEARHIIEIAERIAAEDNCPVSYGDAEGSNGYYVPSLHEIVVEESLSINHRCKTLVHELVHSRVHRHDDKSTRSEKEVVAEGSAFVVCSFFGLDTSDYSFGYVKGWSDDEEALVKYGSQICDISGRIINDFKKLMEEVKEDTPVIEVAS</sequence>
<dbReference type="OrthoDB" id="9803716at2"/>
<accession>A0A163S1B6</accession>
<comment type="caution">
    <text evidence="2">The sequence shown here is derived from an EMBL/GenBank/DDBJ whole genome shotgun (WGS) entry which is preliminary data.</text>
</comment>
<name>A0A163S1B6_9BACL</name>